<evidence type="ECO:0000256" key="11">
    <source>
        <dbReference type="ARBA" id="ARBA00030962"/>
    </source>
</evidence>
<evidence type="ECO:0000256" key="1">
    <source>
        <dbReference type="ARBA" id="ARBA00002434"/>
    </source>
</evidence>
<evidence type="ECO:0000256" key="6">
    <source>
        <dbReference type="ARBA" id="ARBA00022679"/>
    </source>
</evidence>
<name>A0ABY7JRH8_9FIRM</name>
<dbReference type="PANTHER" id="PTHR30181">
    <property type="entry name" value="MANNITOL PERMEASE IIC COMPONENT"/>
    <property type="match status" value="1"/>
</dbReference>
<evidence type="ECO:0000256" key="7">
    <source>
        <dbReference type="ARBA" id="ARBA00022683"/>
    </source>
</evidence>
<dbReference type="EMBL" id="CP114052">
    <property type="protein sequence ID" value="WAW14783.1"/>
    <property type="molecule type" value="Genomic_DNA"/>
</dbReference>
<dbReference type="RefSeq" id="WP_269311480.1">
    <property type="nucleotide sequence ID" value="NZ_CP114052.1"/>
</dbReference>
<dbReference type="CDD" id="cd00211">
    <property type="entry name" value="PTS_IIA_fru"/>
    <property type="match status" value="1"/>
</dbReference>
<dbReference type="SUPFAM" id="SSF55804">
    <property type="entry name" value="Phoshotransferase/anion transport protein"/>
    <property type="match status" value="1"/>
</dbReference>
<evidence type="ECO:0000256" key="8">
    <source>
        <dbReference type="ARBA" id="ARBA00022777"/>
    </source>
</evidence>
<evidence type="ECO:0000256" key="9">
    <source>
        <dbReference type="ARBA" id="ARBA00029908"/>
    </source>
</evidence>
<evidence type="ECO:0000259" key="12">
    <source>
        <dbReference type="PROSITE" id="PS51094"/>
    </source>
</evidence>
<evidence type="ECO:0000256" key="3">
    <source>
        <dbReference type="ARBA" id="ARBA00022448"/>
    </source>
</evidence>
<keyword evidence="6" id="KW-0808">Transferase</keyword>
<gene>
    <name evidence="13" type="ORF">O0R46_09395</name>
</gene>
<keyword evidence="8" id="KW-0418">Kinase</keyword>
<feature type="domain" description="PTS EIIA type-2" evidence="12">
    <location>
        <begin position="3"/>
        <end position="140"/>
    </location>
</feature>
<dbReference type="PANTHER" id="PTHR30181:SF2">
    <property type="entry name" value="PTS SYSTEM MANNITOL-SPECIFIC EIICBA COMPONENT"/>
    <property type="match status" value="1"/>
</dbReference>
<keyword evidence="4" id="KW-0597">Phosphoprotein</keyword>
<evidence type="ECO:0000313" key="14">
    <source>
        <dbReference type="Proteomes" id="UP001164187"/>
    </source>
</evidence>
<keyword evidence="5 13" id="KW-0762">Sugar transport</keyword>
<dbReference type="PROSITE" id="PS51094">
    <property type="entry name" value="PTS_EIIA_TYPE_2"/>
    <property type="match status" value="1"/>
</dbReference>
<evidence type="ECO:0000256" key="5">
    <source>
        <dbReference type="ARBA" id="ARBA00022597"/>
    </source>
</evidence>
<keyword evidence="3" id="KW-0813">Transport</keyword>
<comment type="function">
    <text evidence="1">The phosphoenolpyruvate-dependent sugar phosphotransferase system (sugar PTS), a major carbohydrate active transport system, catalyzes the phosphorylation of incoming sugar substrates concomitantly with their translocation across the cell membrane. The enzyme II CmtAB PTS system is involved in D-mannitol transport.</text>
</comment>
<keyword evidence="14" id="KW-1185">Reference proteome</keyword>
<evidence type="ECO:0000313" key="13">
    <source>
        <dbReference type="EMBL" id="WAW14783.1"/>
    </source>
</evidence>
<evidence type="ECO:0000256" key="10">
    <source>
        <dbReference type="ARBA" id="ARBA00030956"/>
    </source>
</evidence>
<sequence length="140" mass="15391">MSKNLEKKNIILGLLSVSKENAIKAAGEKLLEGGYIKGSYIESMLEREKGMSTYMGMGVAIPHGLSESQKDIKESGIVILQYPNGIKFNNDIAYLVIGLAGKGKDHLEMLSNIAINLDDEVIEKLKISKDKQDFIEAFAE</sequence>
<keyword evidence="7" id="KW-0598">Phosphotransferase system</keyword>
<dbReference type="InterPro" id="IPR016152">
    <property type="entry name" value="PTrfase/Anion_transptr"/>
</dbReference>
<evidence type="ECO:0000256" key="2">
    <source>
        <dbReference type="ARBA" id="ARBA00014783"/>
    </source>
</evidence>
<dbReference type="InterPro" id="IPR002178">
    <property type="entry name" value="PTS_EIIA_type-2_dom"/>
</dbReference>
<dbReference type="Proteomes" id="UP001164187">
    <property type="component" value="Chromosome"/>
</dbReference>
<protein>
    <recommendedName>
        <fullName evidence="2">Mannitol-specific phosphotransferase enzyme IIA component</fullName>
    </recommendedName>
    <alternativeName>
        <fullName evidence="10">EIIA</fullName>
    </alternativeName>
    <alternativeName>
        <fullName evidence="11">EIII</fullName>
    </alternativeName>
    <alternativeName>
        <fullName evidence="9">PTS system mannitol-specific EIIA component</fullName>
    </alternativeName>
</protein>
<dbReference type="PROSITE" id="PS00372">
    <property type="entry name" value="PTS_EIIA_TYPE_2_HIS"/>
    <property type="match status" value="1"/>
</dbReference>
<dbReference type="Gene3D" id="3.40.930.10">
    <property type="entry name" value="Mannitol-specific EII, Chain A"/>
    <property type="match status" value="1"/>
</dbReference>
<organism evidence="13 14">
    <name type="scientific">Peptostreptococcus equinus</name>
    <dbReference type="NCBI Taxonomy" id="3003601"/>
    <lineage>
        <taxon>Bacteria</taxon>
        <taxon>Bacillati</taxon>
        <taxon>Bacillota</taxon>
        <taxon>Clostridia</taxon>
        <taxon>Peptostreptococcales</taxon>
        <taxon>Peptostreptococcaceae</taxon>
        <taxon>Peptostreptococcus</taxon>
    </lineage>
</organism>
<dbReference type="Pfam" id="PF00359">
    <property type="entry name" value="PTS_EIIA_2"/>
    <property type="match status" value="1"/>
</dbReference>
<evidence type="ECO:0000256" key="4">
    <source>
        <dbReference type="ARBA" id="ARBA00022553"/>
    </source>
</evidence>
<reference evidence="13" key="1">
    <citation type="submission" date="2022-12" db="EMBL/GenBank/DDBJ databases">
        <title>Peptostreptococcus.</title>
        <authorList>
            <person name="Lee S.H."/>
        </authorList>
    </citation>
    <scope>NUCLEOTIDE SEQUENCE</scope>
    <source>
        <strain evidence="13">CBA3647</strain>
    </source>
</reference>
<dbReference type="InterPro" id="IPR050893">
    <property type="entry name" value="Sugar_PTS"/>
</dbReference>
<proteinExistence type="predicted"/>
<accession>A0ABY7JRH8</accession>